<dbReference type="EMBL" id="JABVXQ010000014">
    <property type="protein sequence ID" value="KAF6078040.1"/>
    <property type="molecule type" value="Genomic_DNA"/>
</dbReference>
<evidence type="ECO:0000313" key="1">
    <source>
        <dbReference type="EMBL" id="KAF6078040.1"/>
    </source>
</evidence>
<reference evidence="1 2" key="1">
    <citation type="journal article" date="2020" name="Nature">
        <title>Six reference-quality genomes reveal evolution of bat adaptations.</title>
        <authorList>
            <person name="Jebb D."/>
            <person name="Huang Z."/>
            <person name="Pippel M."/>
            <person name="Hughes G.M."/>
            <person name="Lavrichenko K."/>
            <person name="Devanna P."/>
            <person name="Winkler S."/>
            <person name="Jermiin L.S."/>
            <person name="Skirmuntt E.C."/>
            <person name="Katzourakis A."/>
            <person name="Burkitt-Gray L."/>
            <person name="Ray D.A."/>
            <person name="Sullivan K.A.M."/>
            <person name="Roscito J.G."/>
            <person name="Kirilenko B.M."/>
            <person name="Davalos L.M."/>
            <person name="Corthals A.P."/>
            <person name="Power M.L."/>
            <person name="Jones G."/>
            <person name="Ransome R.D."/>
            <person name="Dechmann D.K.N."/>
            <person name="Locatelli A.G."/>
            <person name="Puechmaille S.J."/>
            <person name="Fedrigo O."/>
            <person name="Jarvis E.D."/>
            <person name="Hiller M."/>
            <person name="Vernes S.C."/>
            <person name="Myers E.W."/>
            <person name="Teeling E.C."/>
        </authorList>
    </citation>
    <scope>NUCLEOTIDE SEQUENCE [LARGE SCALE GENOMIC DNA]</scope>
    <source>
        <strain evidence="1">Bat1K_MPI-CBG_1</strain>
    </source>
</reference>
<name>A0A834DCM3_9CHIR</name>
<proteinExistence type="predicted"/>
<evidence type="ECO:0000313" key="2">
    <source>
        <dbReference type="Proteomes" id="UP000664940"/>
    </source>
</evidence>
<comment type="caution">
    <text evidence="1">The sequence shown here is derived from an EMBL/GenBank/DDBJ whole genome shotgun (WGS) entry which is preliminary data.</text>
</comment>
<dbReference type="AlphaFoldDB" id="A0A834DCM3"/>
<organism evidence="1 2">
    <name type="scientific">Phyllostomus discolor</name>
    <name type="common">pale spear-nosed bat</name>
    <dbReference type="NCBI Taxonomy" id="89673"/>
    <lineage>
        <taxon>Eukaryota</taxon>
        <taxon>Metazoa</taxon>
        <taxon>Chordata</taxon>
        <taxon>Craniata</taxon>
        <taxon>Vertebrata</taxon>
        <taxon>Euteleostomi</taxon>
        <taxon>Mammalia</taxon>
        <taxon>Eutheria</taxon>
        <taxon>Laurasiatheria</taxon>
        <taxon>Chiroptera</taxon>
        <taxon>Yangochiroptera</taxon>
        <taxon>Phyllostomidae</taxon>
        <taxon>Phyllostominae</taxon>
        <taxon>Phyllostomus</taxon>
    </lineage>
</organism>
<protein>
    <submittedName>
        <fullName evidence="1">Uncharacterized protein</fullName>
    </submittedName>
</protein>
<dbReference type="Proteomes" id="UP000664940">
    <property type="component" value="Unassembled WGS sequence"/>
</dbReference>
<accession>A0A834DCM3</accession>
<gene>
    <name evidence="1" type="ORF">HJG60_008983</name>
</gene>
<sequence>MPLLFLNSSSHPVLALNESLSALGPGLSFRRSVCGIFAVSNIIASKMLPPANCFLFIQISNSFPTSSIAHDCCFVSTFTPLVTSALLMASVCFKIVLINVATPYSVASSDRQTLLSYFAVISF</sequence>